<evidence type="ECO:0000259" key="9">
    <source>
        <dbReference type="Pfam" id="PF02687"/>
    </source>
</evidence>
<keyword evidence="5 8" id="KW-0472">Membrane</keyword>
<organism evidence="10 11">
    <name type="scientific">Nocardioides cremeus</name>
    <dbReference type="NCBI Taxonomy" id="3058044"/>
    <lineage>
        <taxon>Bacteria</taxon>
        <taxon>Bacillati</taxon>
        <taxon>Actinomycetota</taxon>
        <taxon>Actinomycetes</taxon>
        <taxon>Propionibacteriales</taxon>
        <taxon>Nocardioidaceae</taxon>
        <taxon>Nocardioides</taxon>
    </lineage>
</organism>
<dbReference type="PANTHER" id="PTHR30572:SF4">
    <property type="entry name" value="ABC TRANSPORTER PERMEASE YTRF"/>
    <property type="match status" value="1"/>
</dbReference>
<dbReference type="InterPro" id="IPR050250">
    <property type="entry name" value="Macrolide_Exporter_MacB"/>
</dbReference>
<proteinExistence type="inferred from homology"/>
<evidence type="ECO:0000256" key="7">
    <source>
        <dbReference type="SAM" id="MobiDB-lite"/>
    </source>
</evidence>
<evidence type="ECO:0000256" key="8">
    <source>
        <dbReference type="SAM" id="Phobius"/>
    </source>
</evidence>
<evidence type="ECO:0000313" key="10">
    <source>
        <dbReference type="EMBL" id="MDO3394184.1"/>
    </source>
</evidence>
<name>A0ABT8TLF2_9ACTN</name>
<dbReference type="RefSeq" id="WP_302705147.1">
    <property type="nucleotide sequence ID" value="NZ_JAULSC010000001.1"/>
</dbReference>
<keyword evidence="4 8" id="KW-1133">Transmembrane helix</keyword>
<feature type="transmembrane region" description="Helical" evidence="8">
    <location>
        <begin position="328"/>
        <end position="354"/>
    </location>
</feature>
<dbReference type="EMBL" id="JAULSC010000001">
    <property type="protein sequence ID" value="MDO3394184.1"/>
    <property type="molecule type" value="Genomic_DNA"/>
</dbReference>
<feature type="domain" description="ABC3 transporter permease C-terminal" evidence="9">
    <location>
        <begin position="746"/>
        <end position="866"/>
    </location>
</feature>
<dbReference type="Pfam" id="PF02687">
    <property type="entry name" value="FtsX"/>
    <property type="match status" value="2"/>
</dbReference>
<gene>
    <name evidence="10" type="ORF">QWJ41_00470</name>
</gene>
<feature type="region of interest" description="Disordered" evidence="7">
    <location>
        <begin position="79"/>
        <end position="98"/>
    </location>
</feature>
<dbReference type="InterPro" id="IPR003838">
    <property type="entry name" value="ABC3_permease_C"/>
</dbReference>
<keyword evidence="2" id="KW-1003">Cell membrane</keyword>
<feature type="transmembrane region" description="Helical" evidence="8">
    <location>
        <begin position="499"/>
        <end position="520"/>
    </location>
</feature>
<accession>A0ABT8TLF2</accession>
<feature type="transmembrane region" description="Helical" evidence="8">
    <location>
        <begin position="421"/>
        <end position="440"/>
    </location>
</feature>
<sequence length="875" mass="89985">MSPLGWLRGWLRGWRLPLRVAARDARRARGRSLLVLVMIALPVAAVAIADTVYSTADVSGTEVLERRLGGAEALVEVQAGGGQAYQKPDPEDGSAYDGEGDARPLTLRAVQRILGGERPGAVLAQGWVRFDTELGLGEADVVETALGDPLAEGLVELLDGRWPDDTTEVLVSPELLDRGPGDELVLDDGSRLSIVGTAQRARYTGQPRAFGLPGTFGLGRDASREYLVGGDPVTWDQVLELNAAGATVLSRAVLADPPADDELPMEVQWGSQLLEASVITVLVLVVVMVLLEVVLLAGPAFAVGARRQARTLALMAAAGGTPAQARRVVLASGVVLGAVAAVLGVLLGLVGALALMPLVQRFSSTRFGPFDVSWSHLVVVAGFGLFSALLAAMVPAWLASRQDVVAVLNGRRGDARASRRSPLVGLVLLGAGVAAAVWGARTGTGDGGEVAIAASALLSVLGMVLLVPVVVVVVARLARGLPLPLRFAARDAARHRSRTVPAVAAVAATVAGVVALGIAITSDEAQNRETYSAALPMEAMSVVDYERGADYGLHESAVTAVAEGLEVQRLRGVDSSGRRSTSVTFRTEEGADVLSGYGGSLGSGVLVADEVPGAIPGLSDDDRAAAQQALDAGGVIAFTDAPLADDRLRVVLRVHGEERRRSAAVLPAATTTVERGYAPVQGVLSTAAAARLEAPVRDVGLFLPGPVSAAQERDVAEVVRGASADAYAYAERGYQAADETAIVQLVLAGLGAVLMLGGTLTATFLALSDARPDLATLSAVGAAPRTRRGVAAAYALVVGLVGAVLGALVGAVPGVAITYPLTAPYGFGDGANAPSHYLDVPWLLVIGVVVGLPVLTSALVGLTARSRLLLVARLD</sequence>
<protein>
    <submittedName>
        <fullName evidence="10">FtsX-like permease family protein</fullName>
    </submittedName>
</protein>
<dbReference type="PANTHER" id="PTHR30572">
    <property type="entry name" value="MEMBRANE COMPONENT OF TRANSPORTER-RELATED"/>
    <property type="match status" value="1"/>
</dbReference>
<evidence type="ECO:0000256" key="1">
    <source>
        <dbReference type="ARBA" id="ARBA00004651"/>
    </source>
</evidence>
<evidence type="ECO:0000256" key="4">
    <source>
        <dbReference type="ARBA" id="ARBA00022989"/>
    </source>
</evidence>
<keyword evidence="11" id="KW-1185">Reference proteome</keyword>
<evidence type="ECO:0000256" key="2">
    <source>
        <dbReference type="ARBA" id="ARBA00022475"/>
    </source>
</evidence>
<feature type="transmembrane region" description="Helical" evidence="8">
    <location>
        <begin position="452"/>
        <end position="478"/>
    </location>
</feature>
<evidence type="ECO:0000256" key="3">
    <source>
        <dbReference type="ARBA" id="ARBA00022692"/>
    </source>
</evidence>
<feature type="transmembrane region" description="Helical" evidence="8">
    <location>
        <begin position="789"/>
        <end position="822"/>
    </location>
</feature>
<comment type="caution">
    <text evidence="10">The sequence shown here is derived from an EMBL/GenBank/DDBJ whole genome shotgun (WGS) entry which is preliminary data.</text>
</comment>
<evidence type="ECO:0000256" key="6">
    <source>
        <dbReference type="ARBA" id="ARBA00038076"/>
    </source>
</evidence>
<reference evidence="10" key="1">
    <citation type="submission" date="2023-06" db="EMBL/GenBank/DDBJ databases">
        <title>Genome sequence of Nocardioides sp. SOB44.</title>
        <authorList>
            <person name="Zhang G."/>
        </authorList>
    </citation>
    <scope>NUCLEOTIDE SEQUENCE</scope>
    <source>
        <strain evidence="10">SOB44</strain>
    </source>
</reference>
<feature type="transmembrane region" description="Helical" evidence="8">
    <location>
        <begin position="842"/>
        <end position="864"/>
    </location>
</feature>
<feature type="transmembrane region" description="Helical" evidence="8">
    <location>
        <begin position="745"/>
        <end position="768"/>
    </location>
</feature>
<dbReference type="Proteomes" id="UP001168363">
    <property type="component" value="Unassembled WGS sequence"/>
</dbReference>
<feature type="transmembrane region" description="Helical" evidence="8">
    <location>
        <begin position="374"/>
        <end position="400"/>
    </location>
</feature>
<feature type="transmembrane region" description="Helical" evidence="8">
    <location>
        <begin position="281"/>
        <end position="305"/>
    </location>
</feature>
<feature type="domain" description="ABC3 transporter permease C-terminal" evidence="9">
    <location>
        <begin position="284"/>
        <end position="403"/>
    </location>
</feature>
<comment type="similarity">
    <text evidence="6">Belongs to the ABC-4 integral membrane protein family.</text>
</comment>
<evidence type="ECO:0000256" key="5">
    <source>
        <dbReference type="ARBA" id="ARBA00023136"/>
    </source>
</evidence>
<keyword evidence="3 8" id="KW-0812">Transmembrane</keyword>
<evidence type="ECO:0000313" key="11">
    <source>
        <dbReference type="Proteomes" id="UP001168363"/>
    </source>
</evidence>
<comment type="subcellular location">
    <subcellularLocation>
        <location evidence="1">Cell membrane</location>
        <topology evidence="1">Multi-pass membrane protein</topology>
    </subcellularLocation>
</comment>